<accession>X8CFX0</accession>
<evidence type="ECO:0000313" key="1">
    <source>
        <dbReference type="EMBL" id="EUA54716.1"/>
    </source>
</evidence>
<gene>
    <name evidence="1" type="ORF">I553_1334</name>
</gene>
<organism evidence="1">
    <name type="scientific">Mycobacterium xenopi 4042</name>
    <dbReference type="NCBI Taxonomy" id="1299334"/>
    <lineage>
        <taxon>Bacteria</taxon>
        <taxon>Bacillati</taxon>
        <taxon>Actinomycetota</taxon>
        <taxon>Actinomycetes</taxon>
        <taxon>Mycobacteriales</taxon>
        <taxon>Mycobacteriaceae</taxon>
        <taxon>Mycobacterium</taxon>
    </lineage>
</organism>
<proteinExistence type="predicted"/>
<dbReference type="AlphaFoldDB" id="X8CFX0"/>
<sequence length="37" mass="3959">MSIGKLVASPELRANLDAWFARFAARACATPTTQPVP</sequence>
<name>X8CFX0_MYCXE</name>
<dbReference type="PATRIC" id="fig|1299334.3.peg.3145"/>
<reference evidence="1" key="1">
    <citation type="submission" date="2014-01" db="EMBL/GenBank/DDBJ databases">
        <authorList>
            <person name="Brown-Elliot B."/>
            <person name="Wallace R."/>
            <person name="Lenaerts A."/>
            <person name="Ordway D."/>
            <person name="DeGroote M.A."/>
            <person name="Parker T."/>
            <person name="Sizemore C."/>
            <person name="Tallon L.J."/>
            <person name="Sadzewicz L.K."/>
            <person name="Sengamalay N."/>
            <person name="Fraser C.M."/>
            <person name="Hine E."/>
            <person name="Shefchek K.A."/>
            <person name="Das S.P."/>
            <person name="Tettelin H."/>
        </authorList>
    </citation>
    <scope>NUCLEOTIDE SEQUENCE [LARGE SCALE GENOMIC DNA]</scope>
    <source>
        <strain evidence="1">4042</strain>
    </source>
</reference>
<comment type="caution">
    <text evidence="1">The sequence shown here is derived from an EMBL/GenBank/DDBJ whole genome shotgun (WGS) entry which is preliminary data.</text>
</comment>
<protein>
    <submittedName>
        <fullName evidence="1">Uncharacterized protein</fullName>
    </submittedName>
</protein>
<dbReference type="EMBL" id="JAOB01000032">
    <property type="protein sequence ID" value="EUA54716.1"/>
    <property type="molecule type" value="Genomic_DNA"/>
</dbReference>